<dbReference type="GO" id="GO:0005524">
    <property type="term" value="F:ATP binding"/>
    <property type="evidence" value="ECO:0007669"/>
    <property type="project" value="UniProtKB-KW"/>
</dbReference>
<keyword evidence="7" id="KW-0460">Magnesium</keyword>
<dbReference type="PANTHER" id="PTHR10763">
    <property type="entry name" value="CELL DIVISION CONTROL PROTEIN 6-RELATED"/>
    <property type="match status" value="1"/>
</dbReference>
<comment type="function">
    <text evidence="10">Component of the origin recognition complex (ORC) that binds origins of replication. DNA-binding is ATP-dependent, however specific DNA sequences that define origins of replication have not been identified so far. ORC is required to assemble the pre-replication complex necessary to initiate DNA replication.</text>
</comment>
<dbReference type="InterPro" id="IPR003959">
    <property type="entry name" value="ATPase_AAA_core"/>
</dbReference>
<dbReference type="PANTHER" id="PTHR10763:SF23">
    <property type="entry name" value="ORIGIN RECOGNITION COMPLEX SUBUNIT 1"/>
    <property type="match status" value="1"/>
</dbReference>
<evidence type="ECO:0000256" key="5">
    <source>
        <dbReference type="ARBA" id="ARBA00022741"/>
    </source>
</evidence>
<keyword evidence="3 10" id="KW-0235">DNA replication</keyword>
<dbReference type="GO" id="GO:0033314">
    <property type="term" value="P:mitotic DNA replication checkpoint signaling"/>
    <property type="evidence" value="ECO:0007669"/>
    <property type="project" value="TreeGrafter"/>
</dbReference>
<dbReference type="GO" id="GO:0046872">
    <property type="term" value="F:metal ion binding"/>
    <property type="evidence" value="ECO:0007669"/>
    <property type="project" value="UniProtKB-KW"/>
</dbReference>
<dbReference type="Pfam" id="PF01426">
    <property type="entry name" value="BAH"/>
    <property type="match status" value="1"/>
</dbReference>
<evidence type="ECO:0000256" key="4">
    <source>
        <dbReference type="ARBA" id="ARBA00022723"/>
    </source>
</evidence>
<evidence type="ECO:0000256" key="3">
    <source>
        <dbReference type="ARBA" id="ARBA00022705"/>
    </source>
</evidence>
<gene>
    <name evidence="13" type="ORF">FA15DRAFT_755008</name>
</gene>
<feature type="region of interest" description="Disordered" evidence="11">
    <location>
        <begin position="283"/>
        <end position="443"/>
    </location>
</feature>
<accession>A0A5C3L1C4</accession>
<feature type="compositionally biased region" description="Basic residues" evidence="11">
    <location>
        <begin position="393"/>
        <end position="402"/>
    </location>
</feature>
<evidence type="ECO:0000256" key="1">
    <source>
        <dbReference type="ARBA" id="ARBA00004123"/>
    </source>
</evidence>
<dbReference type="InterPro" id="IPR043151">
    <property type="entry name" value="BAH_sf"/>
</dbReference>
<dbReference type="SUPFAM" id="SSF52540">
    <property type="entry name" value="P-loop containing nucleoside triphosphate hydrolases"/>
    <property type="match status" value="1"/>
</dbReference>
<feature type="region of interest" description="Disordered" evidence="11">
    <location>
        <begin position="1"/>
        <end position="27"/>
    </location>
</feature>
<keyword evidence="13" id="KW-0378">Hydrolase</keyword>
<dbReference type="SMART" id="SM00439">
    <property type="entry name" value="BAH"/>
    <property type="match status" value="1"/>
</dbReference>
<keyword evidence="4" id="KW-0479">Metal-binding</keyword>
<feature type="compositionally biased region" description="Acidic residues" evidence="11">
    <location>
        <begin position="318"/>
        <end position="371"/>
    </location>
</feature>
<dbReference type="Gene3D" id="1.10.8.60">
    <property type="match status" value="1"/>
</dbReference>
<feature type="region of interest" description="Disordered" evidence="11">
    <location>
        <begin position="44"/>
        <end position="72"/>
    </location>
</feature>
<proteinExistence type="inferred from homology"/>
<dbReference type="STRING" id="230819.A0A5C3L1C4"/>
<evidence type="ECO:0000256" key="9">
    <source>
        <dbReference type="ARBA" id="ARBA00023242"/>
    </source>
</evidence>
<evidence type="ECO:0000313" key="13">
    <source>
        <dbReference type="EMBL" id="TFK26510.1"/>
    </source>
</evidence>
<dbReference type="Pfam" id="PF00004">
    <property type="entry name" value="AAA"/>
    <property type="match status" value="1"/>
</dbReference>
<dbReference type="Pfam" id="PF22606">
    <property type="entry name" value="Cdc6-ORC-like_ATPase_lid"/>
    <property type="match status" value="1"/>
</dbReference>
<dbReference type="OrthoDB" id="1926878at2759"/>
<dbReference type="GO" id="GO:0006270">
    <property type="term" value="P:DNA replication initiation"/>
    <property type="evidence" value="ECO:0007669"/>
    <property type="project" value="TreeGrafter"/>
</dbReference>
<keyword evidence="14" id="KW-1185">Reference proteome</keyword>
<dbReference type="GO" id="GO:0016887">
    <property type="term" value="F:ATP hydrolysis activity"/>
    <property type="evidence" value="ECO:0007669"/>
    <property type="project" value="InterPro"/>
</dbReference>
<dbReference type="SMART" id="SM00382">
    <property type="entry name" value="AAA"/>
    <property type="match status" value="1"/>
</dbReference>
<dbReference type="InterPro" id="IPR001025">
    <property type="entry name" value="BAH_dom"/>
</dbReference>
<evidence type="ECO:0000259" key="12">
    <source>
        <dbReference type="PROSITE" id="PS51038"/>
    </source>
</evidence>
<dbReference type="Proteomes" id="UP000307440">
    <property type="component" value="Unassembled WGS sequence"/>
</dbReference>
<evidence type="ECO:0000256" key="6">
    <source>
        <dbReference type="ARBA" id="ARBA00022840"/>
    </source>
</evidence>
<dbReference type="Gene3D" id="2.30.30.490">
    <property type="match status" value="1"/>
</dbReference>
<organism evidence="13 14">
    <name type="scientific">Coprinopsis marcescibilis</name>
    <name type="common">Agaric fungus</name>
    <name type="synonym">Psathyrella marcescibilis</name>
    <dbReference type="NCBI Taxonomy" id="230819"/>
    <lineage>
        <taxon>Eukaryota</taxon>
        <taxon>Fungi</taxon>
        <taxon>Dikarya</taxon>
        <taxon>Basidiomycota</taxon>
        <taxon>Agaricomycotina</taxon>
        <taxon>Agaricomycetes</taxon>
        <taxon>Agaricomycetidae</taxon>
        <taxon>Agaricales</taxon>
        <taxon>Agaricineae</taxon>
        <taxon>Psathyrellaceae</taxon>
        <taxon>Coprinopsis</taxon>
    </lineage>
</organism>
<dbReference type="GO" id="GO:0005664">
    <property type="term" value="C:nuclear origin of replication recognition complex"/>
    <property type="evidence" value="ECO:0007669"/>
    <property type="project" value="TreeGrafter"/>
</dbReference>
<reference evidence="13 14" key="1">
    <citation type="journal article" date="2019" name="Nat. Ecol. Evol.">
        <title>Megaphylogeny resolves global patterns of mushroom evolution.</title>
        <authorList>
            <person name="Varga T."/>
            <person name="Krizsan K."/>
            <person name="Foldi C."/>
            <person name="Dima B."/>
            <person name="Sanchez-Garcia M."/>
            <person name="Sanchez-Ramirez S."/>
            <person name="Szollosi G.J."/>
            <person name="Szarkandi J.G."/>
            <person name="Papp V."/>
            <person name="Albert L."/>
            <person name="Andreopoulos W."/>
            <person name="Angelini C."/>
            <person name="Antonin V."/>
            <person name="Barry K.W."/>
            <person name="Bougher N.L."/>
            <person name="Buchanan P."/>
            <person name="Buyck B."/>
            <person name="Bense V."/>
            <person name="Catcheside P."/>
            <person name="Chovatia M."/>
            <person name="Cooper J."/>
            <person name="Damon W."/>
            <person name="Desjardin D."/>
            <person name="Finy P."/>
            <person name="Geml J."/>
            <person name="Haridas S."/>
            <person name="Hughes K."/>
            <person name="Justo A."/>
            <person name="Karasinski D."/>
            <person name="Kautmanova I."/>
            <person name="Kiss B."/>
            <person name="Kocsube S."/>
            <person name="Kotiranta H."/>
            <person name="LaButti K.M."/>
            <person name="Lechner B.E."/>
            <person name="Liimatainen K."/>
            <person name="Lipzen A."/>
            <person name="Lukacs Z."/>
            <person name="Mihaltcheva S."/>
            <person name="Morgado L.N."/>
            <person name="Niskanen T."/>
            <person name="Noordeloos M.E."/>
            <person name="Ohm R.A."/>
            <person name="Ortiz-Santana B."/>
            <person name="Ovrebo C."/>
            <person name="Racz N."/>
            <person name="Riley R."/>
            <person name="Savchenko A."/>
            <person name="Shiryaev A."/>
            <person name="Soop K."/>
            <person name="Spirin V."/>
            <person name="Szebenyi C."/>
            <person name="Tomsovsky M."/>
            <person name="Tulloss R.E."/>
            <person name="Uehling J."/>
            <person name="Grigoriev I.V."/>
            <person name="Vagvolgyi C."/>
            <person name="Papp T."/>
            <person name="Martin F.M."/>
            <person name="Miettinen O."/>
            <person name="Hibbett D.S."/>
            <person name="Nagy L.G."/>
        </authorList>
    </citation>
    <scope>NUCLEOTIDE SEQUENCE [LARGE SCALE GENOMIC DNA]</scope>
    <source>
        <strain evidence="13 14">CBS 121175</strain>
    </source>
</reference>
<evidence type="ECO:0000256" key="2">
    <source>
        <dbReference type="ARBA" id="ARBA00008398"/>
    </source>
</evidence>
<feature type="compositionally biased region" description="Basic and acidic residues" evidence="11">
    <location>
        <begin position="306"/>
        <end position="317"/>
    </location>
</feature>
<name>A0A5C3L1C4_COPMA</name>
<dbReference type="InterPro" id="IPR027417">
    <property type="entry name" value="P-loop_NTPase"/>
</dbReference>
<protein>
    <recommendedName>
        <fullName evidence="10">Origin recognition complex subunit 1</fullName>
    </recommendedName>
</protein>
<comment type="similarity">
    <text evidence="2 10">Belongs to the ORC1 family.</text>
</comment>
<keyword evidence="9 10" id="KW-0539">Nucleus</keyword>
<evidence type="ECO:0000256" key="10">
    <source>
        <dbReference type="RuleBase" id="RU365058"/>
    </source>
</evidence>
<dbReference type="PROSITE" id="PS51038">
    <property type="entry name" value="BAH"/>
    <property type="match status" value="1"/>
</dbReference>
<dbReference type="GO" id="GO:0003682">
    <property type="term" value="F:chromatin binding"/>
    <property type="evidence" value="ECO:0007669"/>
    <property type="project" value="InterPro"/>
</dbReference>
<evidence type="ECO:0000256" key="8">
    <source>
        <dbReference type="ARBA" id="ARBA00023125"/>
    </source>
</evidence>
<dbReference type="Gene3D" id="3.40.50.300">
    <property type="entry name" value="P-loop containing nucleotide triphosphate hydrolases"/>
    <property type="match status" value="1"/>
</dbReference>
<keyword evidence="8 10" id="KW-0238">DNA-binding</keyword>
<dbReference type="CDD" id="cd00009">
    <property type="entry name" value="AAA"/>
    <property type="match status" value="1"/>
</dbReference>
<dbReference type="GO" id="GO:0003688">
    <property type="term" value="F:DNA replication origin binding"/>
    <property type="evidence" value="ECO:0007669"/>
    <property type="project" value="UniProtKB-ARBA"/>
</dbReference>
<dbReference type="EMBL" id="ML210174">
    <property type="protein sequence ID" value="TFK26510.1"/>
    <property type="molecule type" value="Genomic_DNA"/>
</dbReference>
<feature type="compositionally biased region" description="Basic and acidic residues" evidence="11">
    <location>
        <begin position="51"/>
        <end position="72"/>
    </location>
</feature>
<evidence type="ECO:0000256" key="7">
    <source>
        <dbReference type="ARBA" id="ARBA00022842"/>
    </source>
</evidence>
<keyword evidence="6 10" id="KW-0067">ATP-binding</keyword>
<sequence>MSVTQTPRRSRRFQPLATPLLKQAPPPGFDCSWRGEPIFTRACNDDLDLTQEDREAKEEEQDDKQAGDKEKVEEETVFYASFTVKKPRPKQYRGKGSAAIKDLDHVYRPGDTILVETDVLCRQRRPPSVAVIISMWEVKKGGEDVSGDPSRMRVRVHWFLRPSELAAIRQKREHAENEIYYSLSSIDTIGPSVILSHCTISNHQSFIQSPSKPKARRGPGYHDVDEVEENGSKFYCRYAINSQRGIYYAWDWETQHSDAMRAVLNVPDESSPDYETWGQGLEWNVDTTETQPPRKPKGKPPRKKVKLDESTKKTEPRSEDEDEDVDADEEEEEDEDPGSDAQIESEEESEDELADDAQKECDDEDAEESNDDYGPATPSRRKRKREEGAAPKTPRKPTKKNLAKPTPHSKAALKKRRKLEGASARTRNFVIRPPALPSKADLSHLPRDPWLRAMHVLHVGNRPDALPCREVEYEKVLRSVGDLLEEGSGGCVYIAGVPGTGKTATVHTVVRELTRMAEANEISPFTYVEINGLRIPEPSVAYSLLWDAISQNGDPTSGKTQSRTSSKESLKALTAHFNGRTRGPAAHAYVVLMDELDQLVTAKQDVIYNFFNWPTLAGSNLVVIAVANTFDLPERIMTGRVRSRLGYTRINFEPYKKEQLQEIVKARLATAKEGLDEAQAAQDVLKEDAINLAAVRVARITGDARRVLDVCRRVVELAGVKKEPGKAAHVMKVMSIMQNSPTAGFLADCSLHERVMLASLIRCIKREGVEDIKWSDLQYQHTNYLGALSGVHESRKPTAAELAMVLDSLVASRAVLLEEGAAVARKANGERRLLLNIEQIEVERVLSDVGGPAWKNVLSA</sequence>
<dbReference type="InterPro" id="IPR003593">
    <property type="entry name" value="AAA+_ATPase"/>
</dbReference>
<comment type="subcellular location">
    <subcellularLocation>
        <location evidence="1 10">Nucleus</location>
    </subcellularLocation>
</comment>
<dbReference type="InterPro" id="IPR050311">
    <property type="entry name" value="ORC1/CDC6"/>
</dbReference>
<feature type="compositionally biased region" description="Basic residues" evidence="11">
    <location>
        <begin position="294"/>
        <end position="305"/>
    </location>
</feature>
<dbReference type="AlphaFoldDB" id="A0A5C3L1C4"/>
<evidence type="ECO:0000256" key="11">
    <source>
        <dbReference type="SAM" id="MobiDB-lite"/>
    </source>
</evidence>
<comment type="subunit">
    <text evidence="10">ORC is composed of six subunits.</text>
</comment>
<evidence type="ECO:0000313" key="14">
    <source>
        <dbReference type="Proteomes" id="UP000307440"/>
    </source>
</evidence>
<keyword evidence="5 10" id="KW-0547">Nucleotide-binding</keyword>
<dbReference type="InterPro" id="IPR054425">
    <property type="entry name" value="Cdc6_ORC1-like_ATPase_lid"/>
</dbReference>
<dbReference type="FunFam" id="3.40.50.300:FF:000199">
    <property type="entry name" value="Origin recognition complex subunit 1"/>
    <property type="match status" value="1"/>
</dbReference>
<feature type="domain" description="BAH" evidence="12">
    <location>
        <begin position="105"/>
        <end position="251"/>
    </location>
</feature>